<evidence type="ECO:0000256" key="2">
    <source>
        <dbReference type="SAM" id="Phobius"/>
    </source>
</evidence>
<keyword evidence="2" id="KW-1133">Transmembrane helix</keyword>
<comment type="caution">
    <text evidence="3">The sequence shown here is derived from an EMBL/GenBank/DDBJ whole genome shotgun (WGS) entry which is preliminary data.</text>
</comment>
<organism evidence="3 4">
    <name type="scientific">Planktothrix agardhii CCAP 1459/11A</name>
    <dbReference type="NCBI Taxonomy" id="282420"/>
    <lineage>
        <taxon>Bacteria</taxon>
        <taxon>Bacillati</taxon>
        <taxon>Cyanobacteriota</taxon>
        <taxon>Cyanophyceae</taxon>
        <taxon>Oscillatoriophycideae</taxon>
        <taxon>Oscillatoriales</taxon>
        <taxon>Microcoleaceae</taxon>
        <taxon>Planktothrix</taxon>
    </lineage>
</organism>
<reference evidence="4" key="1">
    <citation type="submission" date="2019-02" db="EMBL/GenBank/DDBJ databases">
        <title>Draft genome sequence of Planktothrix agardhii NIES-905.</title>
        <authorList>
            <person name="Yamaguchi H."/>
            <person name="Suzuki S."/>
            <person name="Kawachi M."/>
        </authorList>
    </citation>
    <scope>NUCLEOTIDE SEQUENCE [LARGE SCALE GENOMIC DNA]</scope>
    <source>
        <strain evidence="4">CCAP 1459/11A</strain>
    </source>
</reference>
<name>A0A4P5ZDT4_PLAAG</name>
<keyword evidence="2" id="KW-0812">Transmembrane</keyword>
<dbReference type="Proteomes" id="UP000299794">
    <property type="component" value="Unassembled WGS sequence"/>
</dbReference>
<proteinExistence type="predicted"/>
<evidence type="ECO:0000313" key="3">
    <source>
        <dbReference type="EMBL" id="GDZ94216.1"/>
    </source>
</evidence>
<protein>
    <submittedName>
        <fullName evidence="3">Uncharacterized protein</fullName>
    </submittedName>
</protein>
<dbReference type="RefSeq" id="WP_026797122.1">
    <property type="nucleotide sequence ID" value="NZ_BJCD01000041.1"/>
</dbReference>
<evidence type="ECO:0000256" key="1">
    <source>
        <dbReference type="SAM" id="MobiDB-lite"/>
    </source>
</evidence>
<accession>A0A4P5ZDT4</accession>
<feature type="region of interest" description="Disordered" evidence="1">
    <location>
        <begin position="251"/>
        <end position="275"/>
    </location>
</feature>
<dbReference type="AlphaFoldDB" id="A0A4P5ZDT4"/>
<evidence type="ECO:0000313" key="4">
    <source>
        <dbReference type="Proteomes" id="UP000299794"/>
    </source>
</evidence>
<sequence length="336" mass="38002">MKELEPEVYVRSYALGKTGIHWRKIENENIQYISESPNMLKERLVKKKTGDLGTIGYLINYQNPSLVLMRYSEQLLFMVSGIEFVNKQTNKFGSTIETEVYNAVAWVVDPDESNSISPKNELMLRHLAARALLSFVGKDPEFINTINEAINFKGLEEFEVNLDKINQLTENSADKLKQLLSNLDKAEGDQQNWYKKDEKIGNEQEIISLAEKIINTGLPEDDLAILISKVDKNTVSVSSIDLDLKPEIPTDNQVEKLSSPSIEPEKTEEKGDLPMGKSPRFRLNIKVVAVILIIITILSSMIVTLKVMENKKEKPEKIPIPQSLVTPKPPVPVNLR</sequence>
<feature type="compositionally biased region" description="Polar residues" evidence="1">
    <location>
        <begin position="251"/>
        <end position="261"/>
    </location>
</feature>
<feature type="compositionally biased region" description="Basic and acidic residues" evidence="1">
    <location>
        <begin position="263"/>
        <end position="272"/>
    </location>
</feature>
<feature type="transmembrane region" description="Helical" evidence="2">
    <location>
        <begin position="287"/>
        <end position="308"/>
    </location>
</feature>
<dbReference type="EMBL" id="BJCD01000041">
    <property type="protein sequence ID" value="GDZ94216.1"/>
    <property type="molecule type" value="Genomic_DNA"/>
</dbReference>
<keyword evidence="2" id="KW-0472">Membrane</keyword>
<gene>
    <name evidence="3" type="ORF">PA905_21690</name>
</gene>